<dbReference type="Gene3D" id="3.30.160.60">
    <property type="entry name" value="Classic Zinc Finger"/>
    <property type="match status" value="2"/>
</dbReference>
<evidence type="ECO:0000313" key="7">
    <source>
        <dbReference type="RefSeq" id="XP_018021179.1"/>
    </source>
</evidence>
<feature type="domain" description="BTB" evidence="4">
    <location>
        <begin position="35"/>
        <end position="101"/>
    </location>
</feature>
<dbReference type="CDD" id="cd18315">
    <property type="entry name" value="BTB_POZ_BAB-like"/>
    <property type="match status" value="1"/>
</dbReference>
<dbReference type="GO" id="GO:0003006">
    <property type="term" value="P:developmental process involved in reproduction"/>
    <property type="evidence" value="ECO:0007669"/>
    <property type="project" value="UniProtKB-ARBA"/>
</dbReference>
<dbReference type="Pfam" id="PF00651">
    <property type="entry name" value="BTB"/>
    <property type="match status" value="1"/>
</dbReference>
<keyword evidence="6" id="KW-1185">Reference proteome</keyword>
<dbReference type="KEGG" id="hazt:108677469"/>
<dbReference type="SMART" id="SM00355">
    <property type="entry name" value="ZnF_C2H2"/>
    <property type="match status" value="3"/>
</dbReference>
<evidence type="ECO:0000256" key="2">
    <source>
        <dbReference type="PROSITE-ProRule" id="PRU00042"/>
    </source>
</evidence>
<dbReference type="Pfam" id="PF00096">
    <property type="entry name" value="zf-C2H2"/>
    <property type="match status" value="1"/>
</dbReference>
<dbReference type="InterPro" id="IPR036236">
    <property type="entry name" value="Znf_C2H2_sf"/>
</dbReference>
<keyword evidence="2" id="KW-0863">Zinc-finger</keyword>
<dbReference type="GeneID" id="108677469"/>
<protein>
    <submittedName>
        <fullName evidence="7">Protein abrupt-like</fullName>
    </submittedName>
</protein>
<dbReference type="PROSITE" id="PS50097">
    <property type="entry name" value="BTB"/>
    <property type="match status" value="1"/>
</dbReference>
<gene>
    <name evidence="7" type="primary">LOC108677469</name>
</gene>
<feature type="compositionally biased region" description="Low complexity" evidence="3">
    <location>
        <begin position="229"/>
        <end position="238"/>
    </location>
</feature>
<keyword evidence="1" id="KW-0539">Nucleus</keyword>
<dbReference type="OMA" id="ECAANSQ"/>
<dbReference type="SUPFAM" id="SSF54695">
    <property type="entry name" value="POZ domain"/>
    <property type="match status" value="1"/>
</dbReference>
<dbReference type="PROSITE" id="PS50157">
    <property type="entry name" value="ZINC_FINGER_C2H2_2"/>
    <property type="match status" value="2"/>
</dbReference>
<dbReference type="RefSeq" id="XP_018021179.1">
    <property type="nucleotide sequence ID" value="XM_018165690.2"/>
</dbReference>
<dbReference type="SMART" id="SM00225">
    <property type="entry name" value="BTB"/>
    <property type="match status" value="1"/>
</dbReference>
<dbReference type="GO" id="GO:0005634">
    <property type="term" value="C:nucleus"/>
    <property type="evidence" value="ECO:0007669"/>
    <property type="project" value="TreeGrafter"/>
</dbReference>
<dbReference type="GO" id="GO:0048666">
    <property type="term" value="P:neuron development"/>
    <property type="evidence" value="ECO:0007669"/>
    <property type="project" value="UniProtKB-ARBA"/>
</dbReference>
<evidence type="ECO:0000313" key="6">
    <source>
        <dbReference type="Proteomes" id="UP000694843"/>
    </source>
</evidence>
<dbReference type="InterPro" id="IPR000210">
    <property type="entry name" value="BTB/POZ_dom"/>
</dbReference>
<feature type="compositionally biased region" description="Polar residues" evidence="3">
    <location>
        <begin position="343"/>
        <end position="371"/>
    </location>
</feature>
<dbReference type="PANTHER" id="PTHR23110:SF109">
    <property type="entry name" value="FI07618P-RELATED"/>
    <property type="match status" value="1"/>
</dbReference>
<dbReference type="Proteomes" id="UP000694843">
    <property type="component" value="Unplaced"/>
</dbReference>
<keyword evidence="2" id="KW-0862">Zinc</keyword>
<dbReference type="SUPFAM" id="SSF57667">
    <property type="entry name" value="beta-beta-alpha zinc fingers"/>
    <property type="match status" value="2"/>
</dbReference>
<organism evidence="6 7">
    <name type="scientific">Hyalella azteca</name>
    <name type="common">Amphipod</name>
    <dbReference type="NCBI Taxonomy" id="294128"/>
    <lineage>
        <taxon>Eukaryota</taxon>
        <taxon>Metazoa</taxon>
        <taxon>Ecdysozoa</taxon>
        <taxon>Arthropoda</taxon>
        <taxon>Crustacea</taxon>
        <taxon>Multicrustacea</taxon>
        <taxon>Malacostraca</taxon>
        <taxon>Eumalacostraca</taxon>
        <taxon>Peracarida</taxon>
        <taxon>Amphipoda</taxon>
        <taxon>Senticaudata</taxon>
        <taxon>Talitrida</taxon>
        <taxon>Talitroidea</taxon>
        <taxon>Hyalellidae</taxon>
        <taxon>Hyalella</taxon>
    </lineage>
</organism>
<evidence type="ECO:0000256" key="1">
    <source>
        <dbReference type="ARBA" id="ARBA00023242"/>
    </source>
</evidence>
<name>A0A8B7P4W4_HYAAZ</name>
<feature type="region of interest" description="Disordered" evidence="3">
    <location>
        <begin position="343"/>
        <end position="378"/>
    </location>
</feature>
<dbReference type="Gene3D" id="3.30.710.10">
    <property type="entry name" value="Potassium Channel Kv1.1, Chain A"/>
    <property type="match status" value="1"/>
</dbReference>
<evidence type="ECO:0000259" key="4">
    <source>
        <dbReference type="PROSITE" id="PS50097"/>
    </source>
</evidence>
<dbReference type="PANTHER" id="PTHR23110">
    <property type="entry name" value="BTB DOMAIN TRANSCRIPTION FACTOR"/>
    <property type="match status" value="1"/>
</dbReference>
<feature type="domain" description="C2H2-type" evidence="5">
    <location>
        <begin position="502"/>
        <end position="529"/>
    </location>
</feature>
<dbReference type="OrthoDB" id="9998363at2759"/>
<dbReference type="InterPro" id="IPR013087">
    <property type="entry name" value="Znf_C2H2_type"/>
</dbReference>
<dbReference type="InterPro" id="IPR011333">
    <property type="entry name" value="SKP1/BTB/POZ_sf"/>
</dbReference>
<dbReference type="GO" id="GO:0048513">
    <property type="term" value="P:animal organ development"/>
    <property type="evidence" value="ECO:0007669"/>
    <property type="project" value="UniProtKB-ARBA"/>
</dbReference>
<keyword evidence="2" id="KW-0479">Metal-binding</keyword>
<sequence length="569" mass="62883">MDSDMEDKQLSLTWNNHSSTYKTMFNMLRHKNLLTDITLACDGQQFLAHKLVLATCSHYFQTMLCAVPDGGHPIVYLRDVPASEIKAILEFMYTGEACVPQSQVGSLLKTAECLKIKGLGVQPHEELSSASEDLDDDLDADGNVVDSRCRVESFRKFEISTKSEKLFTHSKSLLTPAVKRNFSPEKKYLSTNSATDILVSSPKKMKTSASSSAHSTDEYGSQVVLSPNTTTDATTSSRTDSVDNKFFIPFQSMKAEPHSPVDVETVGDNENVLELTKISEAQALKDCQSGRAPLSRSTKDALAEIFDLEDKYRTDRSLPSATNQTSLHSFSSNSLCGRQIVKNQPITSMMRSSDTSRNGLPSLEEQTSTSHEGSESFCGKSLVENGRVAKGEAKETKEEEEALACNPSSFEEEAQFYLEAFTRSAGLSLAASSPLGEDALPGLECAANSQEATAARGSFGASAKAAELEDLENRPYTCPICRKSFGKAAILKRHHLAHFRPYSCNVCQRSFTRREVLAEHLQEHNGADMRLPCPVCAMTIKRKRNLQAHIKVKHPEYYRHKIENKLTLF</sequence>
<dbReference type="GO" id="GO:0006357">
    <property type="term" value="P:regulation of transcription by RNA polymerase II"/>
    <property type="evidence" value="ECO:0007669"/>
    <property type="project" value="TreeGrafter"/>
</dbReference>
<dbReference type="InterPro" id="IPR051095">
    <property type="entry name" value="Dros_DevTransReg"/>
</dbReference>
<feature type="region of interest" description="Disordered" evidence="3">
    <location>
        <begin position="207"/>
        <end position="238"/>
    </location>
</feature>
<dbReference type="PROSITE" id="PS00028">
    <property type="entry name" value="ZINC_FINGER_C2H2_1"/>
    <property type="match status" value="3"/>
</dbReference>
<evidence type="ECO:0000256" key="3">
    <source>
        <dbReference type="SAM" id="MobiDB-lite"/>
    </source>
</evidence>
<dbReference type="GO" id="GO:0008270">
    <property type="term" value="F:zinc ion binding"/>
    <property type="evidence" value="ECO:0007669"/>
    <property type="project" value="UniProtKB-KW"/>
</dbReference>
<proteinExistence type="predicted"/>
<accession>A0A8B7P4W4</accession>
<feature type="domain" description="C2H2-type" evidence="5">
    <location>
        <begin position="476"/>
        <end position="503"/>
    </location>
</feature>
<reference evidence="7" key="1">
    <citation type="submission" date="2025-08" db="UniProtKB">
        <authorList>
            <consortium name="RefSeq"/>
        </authorList>
    </citation>
    <scope>IDENTIFICATION</scope>
    <source>
        <tissue evidence="7">Whole organism</tissue>
    </source>
</reference>
<evidence type="ECO:0000259" key="5">
    <source>
        <dbReference type="PROSITE" id="PS50157"/>
    </source>
</evidence>
<dbReference type="AlphaFoldDB" id="A0A8B7P4W4"/>